<dbReference type="InterPro" id="IPR000742">
    <property type="entry name" value="EGF"/>
</dbReference>
<dbReference type="CDD" id="cd00041">
    <property type="entry name" value="CUB"/>
    <property type="match status" value="1"/>
</dbReference>
<dbReference type="GO" id="GO:0007166">
    <property type="term" value="P:cell surface receptor signaling pathway"/>
    <property type="evidence" value="ECO:0007669"/>
    <property type="project" value="InterPro"/>
</dbReference>
<dbReference type="Gene3D" id="2.60.120.290">
    <property type="entry name" value="Spermadhesin, CUB domain"/>
    <property type="match status" value="1"/>
</dbReference>
<feature type="transmembrane region" description="Helical" evidence="10">
    <location>
        <begin position="12"/>
        <end position="34"/>
    </location>
</feature>
<feature type="transmembrane region" description="Helical" evidence="10">
    <location>
        <begin position="1066"/>
        <end position="1090"/>
    </location>
</feature>
<feature type="domain" description="Ig-like" evidence="15">
    <location>
        <begin position="512"/>
        <end position="598"/>
    </location>
</feature>
<feature type="domain" description="EGF-like" evidence="12">
    <location>
        <begin position="168"/>
        <end position="206"/>
    </location>
</feature>
<dbReference type="PROSITE" id="PS50261">
    <property type="entry name" value="G_PROTEIN_RECEP_F2_4"/>
    <property type="match status" value="1"/>
</dbReference>
<dbReference type="OrthoDB" id="6138650at2759"/>
<dbReference type="InterPro" id="IPR009030">
    <property type="entry name" value="Growth_fac_rcpt_cys_sf"/>
</dbReference>
<feature type="disulfide bond" evidence="8">
    <location>
        <begin position="177"/>
        <end position="194"/>
    </location>
</feature>
<accession>A0A210QCA8</accession>
<dbReference type="Gene3D" id="2.60.220.50">
    <property type="match status" value="1"/>
</dbReference>
<dbReference type="InterPro" id="IPR003598">
    <property type="entry name" value="Ig_sub2"/>
</dbReference>
<dbReference type="InterPro" id="IPR013151">
    <property type="entry name" value="Immunoglobulin_dom"/>
</dbReference>
<dbReference type="InterPro" id="IPR013783">
    <property type="entry name" value="Ig-like_fold"/>
</dbReference>
<dbReference type="InterPro" id="IPR036179">
    <property type="entry name" value="Ig-like_dom_sf"/>
</dbReference>
<evidence type="ECO:0000259" key="14">
    <source>
        <dbReference type="PROSITE" id="PS50261"/>
    </source>
</evidence>
<feature type="domain" description="G-protein coupled receptors family 2 profile 2" evidence="14">
    <location>
        <begin position="996"/>
        <end position="1238"/>
    </location>
</feature>
<dbReference type="PROSITE" id="PS50227">
    <property type="entry name" value="G_PROTEIN_RECEP_F2_3"/>
    <property type="match status" value="1"/>
</dbReference>
<comment type="caution">
    <text evidence="8">Lacks conserved residue(s) required for the propagation of feature annotation.</text>
</comment>
<evidence type="ECO:0000256" key="4">
    <source>
        <dbReference type="ARBA" id="ARBA00022989"/>
    </source>
</evidence>
<evidence type="ECO:0000256" key="10">
    <source>
        <dbReference type="SAM" id="Phobius"/>
    </source>
</evidence>
<feature type="transmembrane region" description="Helical" evidence="10">
    <location>
        <begin position="1102"/>
        <end position="1121"/>
    </location>
</feature>
<dbReference type="PROSITE" id="PS01180">
    <property type="entry name" value="CUB"/>
    <property type="match status" value="1"/>
</dbReference>
<dbReference type="EMBL" id="NEDP02004192">
    <property type="protein sequence ID" value="OWF46372.1"/>
    <property type="molecule type" value="Genomic_DNA"/>
</dbReference>
<dbReference type="GO" id="GO:0016020">
    <property type="term" value="C:membrane"/>
    <property type="evidence" value="ECO:0007669"/>
    <property type="project" value="UniProtKB-SubCell"/>
</dbReference>
<dbReference type="SUPFAM" id="SSF48726">
    <property type="entry name" value="Immunoglobulin"/>
    <property type="match status" value="2"/>
</dbReference>
<keyword evidence="7" id="KW-0325">Glycoprotein</keyword>
<evidence type="ECO:0000259" key="12">
    <source>
        <dbReference type="PROSITE" id="PS50026"/>
    </source>
</evidence>
<evidence type="ECO:0000256" key="6">
    <source>
        <dbReference type="ARBA" id="ARBA00023157"/>
    </source>
</evidence>
<evidence type="ECO:0000256" key="5">
    <source>
        <dbReference type="ARBA" id="ARBA00023136"/>
    </source>
</evidence>
<dbReference type="Pfam" id="PF00431">
    <property type="entry name" value="CUB"/>
    <property type="match status" value="1"/>
</dbReference>
<dbReference type="InterPro" id="IPR051587">
    <property type="entry name" value="Adhesion_GPCR"/>
</dbReference>
<dbReference type="SMART" id="SM00042">
    <property type="entry name" value="CUB"/>
    <property type="match status" value="1"/>
</dbReference>
<evidence type="ECO:0000256" key="9">
    <source>
        <dbReference type="SAM" id="MobiDB-lite"/>
    </source>
</evidence>
<dbReference type="InterPro" id="IPR017981">
    <property type="entry name" value="GPCR_2-like_7TM"/>
</dbReference>
<dbReference type="GO" id="GO:0007189">
    <property type="term" value="P:adenylate cyclase-activating G protein-coupled receptor signaling pathway"/>
    <property type="evidence" value="ECO:0007669"/>
    <property type="project" value="TreeGrafter"/>
</dbReference>
<dbReference type="SMART" id="SM00181">
    <property type="entry name" value="EGF"/>
    <property type="match status" value="3"/>
</dbReference>
<dbReference type="SMART" id="SM00408">
    <property type="entry name" value="IGc2"/>
    <property type="match status" value="2"/>
</dbReference>
<dbReference type="SUPFAM" id="SSF49854">
    <property type="entry name" value="Spermadhesin, CUB domain"/>
    <property type="match status" value="1"/>
</dbReference>
<keyword evidence="6 8" id="KW-1015">Disulfide bond</keyword>
<dbReference type="InterPro" id="IPR046338">
    <property type="entry name" value="GAIN_dom_sf"/>
</dbReference>
<dbReference type="SUPFAM" id="SSF57184">
    <property type="entry name" value="Growth factor receptor domain"/>
    <property type="match status" value="1"/>
</dbReference>
<feature type="domain" description="EGF-like" evidence="12">
    <location>
        <begin position="207"/>
        <end position="249"/>
    </location>
</feature>
<evidence type="ECO:0000256" key="8">
    <source>
        <dbReference type="PROSITE-ProRule" id="PRU00076"/>
    </source>
</evidence>
<dbReference type="InterPro" id="IPR003599">
    <property type="entry name" value="Ig_sub"/>
</dbReference>
<feature type="transmembrane region" description="Helical" evidence="10">
    <location>
        <begin position="1141"/>
        <end position="1162"/>
    </location>
</feature>
<protein>
    <submittedName>
        <fullName evidence="16">Brain-specific angiogenesis inhibitor 3</fullName>
    </submittedName>
</protein>
<feature type="transmembrane region" description="Helical" evidence="10">
    <location>
        <begin position="1183"/>
        <end position="1203"/>
    </location>
</feature>
<dbReference type="InterPro" id="IPR001879">
    <property type="entry name" value="GPCR_2_extracellular_dom"/>
</dbReference>
<feature type="domain" description="Ig-like" evidence="15">
    <location>
        <begin position="402"/>
        <end position="505"/>
    </location>
</feature>
<keyword evidence="3 10" id="KW-0812">Transmembrane</keyword>
<evidence type="ECO:0000256" key="1">
    <source>
        <dbReference type="ARBA" id="ARBA00004141"/>
    </source>
</evidence>
<dbReference type="InterPro" id="IPR007110">
    <property type="entry name" value="Ig-like_dom"/>
</dbReference>
<name>A0A210QCA8_MIZYE</name>
<keyword evidence="4 10" id="KW-1133">Transmembrane helix</keyword>
<feature type="transmembrane region" description="Helical" evidence="10">
    <location>
        <begin position="998"/>
        <end position="1020"/>
    </location>
</feature>
<keyword evidence="17" id="KW-1185">Reference proteome</keyword>
<organism evidence="16 17">
    <name type="scientific">Mizuhopecten yessoensis</name>
    <name type="common">Japanese scallop</name>
    <name type="synonym">Patinopecten yessoensis</name>
    <dbReference type="NCBI Taxonomy" id="6573"/>
    <lineage>
        <taxon>Eukaryota</taxon>
        <taxon>Metazoa</taxon>
        <taxon>Spiralia</taxon>
        <taxon>Lophotrochozoa</taxon>
        <taxon>Mollusca</taxon>
        <taxon>Bivalvia</taxon>
        <taxon>Autobranchia</taxon>
        <taxon>Pteriomorphia</taxon>
        <taxon>Pectinida</taxon>
        <taxon>Pectinoidea</taxon>
        <taxon>Pectinidae</taxon>
        <taxon>Mizuhopecten</taxon>
    </lineage>
</organism>
<evidence type="ECO:0000259" key="15">
    <source>
        <dbReference type="PROSITE" id="PS50835"/>
    </source>
</evidence>
<dbReference type="PROSITE" id="PS01186">
    <property type="entry name" value="EGF_2"/>
    <property type="match status" value="1"/>
</dbReference>
<dbReference type="GO" id="GO:0004930">
    <property type="term" value="F:G protein-coupled receptor activity"/>
    <property type="evidence" value="ECO:0007669"/>
    <property type="project" value="InterPro"/>
</dbReference>
<dbReference type="Gene3D" id="1.20.1070.10">
    <property type="entry name" value="Rhodopsin 7-helix transmembrane proteins"/>
    <property type="match status" value="1"/>
</dbReference>
<evidence type="ECO:0000313" key="16">
    <source>
        <dbReference type="EMBL" id="OWF46372.1"/>
    </source>
</evidence>
<feature type="disulfide bond" evidence="8">
    <location>
        <begin position="239"/>
        <end position="248"/>
    </location>
</feature>
<feature type="region of interest" description="Disordered" evidence="9">
    <location>
        <begin position="1408"/>
        <end position="1461"/>
    </location>
</feature>
<dbReference type="PROSITE" id="PS50026">
    <property type="entry name" value="EGF_3"/>
    <property type="match status" value="2"/>
</dbReference>
<dbReference type="PANTHER" id="PTHR45813:SF8">
    <property type="entry name" value="IG-LIKE DOMAIN-CONTAINING PROTEIN"/>
    <property type="match status" value="1"/>
</dbReference>
<evidence type="ECO:0000259" key="13">
    <source>
        <dbReference type="PROSITE" id="PS50227"/>
    </source>
</evidence>
<evidence type="ECO:0000259" key="11">
    <source>
        <dbReference type="PROSITE" id="PS01180"/>
    </source>
</evidence>
<evidence type="ECO:0000256" key="2">
    <source>
        <dbReference type="ARBA" id="ARBA00007343"/>
    </source>
</evidence>
<dbReference type="Gene3D" id="2.10.25.10">
    <property type="entry name" value="Laminin"/>
    <property type="match status" value="1"/>
</dbReference>
<feature type="transmembrane region" description="Helical" evidence="10">
    <location>
        <begin position="1215"/>
        <end position="1237"/>
    </location>
</feature>
<dbReference type="Pfam" id="PF00047">
    <property type="entry name" value="ig"/>
    <property type="match status" value="1"/>
</dbReference>
<feature type="domain" description="CUB" evidence="11">
    <location>
        <begin position="37"/>
        <end position="161"/>
    </location>
</feature>
<gene>
    <name evidence="16" type="ORF">KP79_PYT09297</name>
</gene>
<comment type="caution">
    <text evidence="16">The sequence shown here is derived from an EMBL/GenBank/DDBJ whole genome shotgun (WGS) entry which is preliminary data.</text>
</comment>
<feature type="disulfide bond" evidence="8">
    <location>
        <begin position="220"/>
        <end position="237"/>
    </location>
</feature>
<feature type="disulfide bond" evidence="8">
    <location>
        <begin position="196"/>
        <end position="205"/>
    </location>
</feature>
<proteinExistence type="inferred from homology"/>
<comment type="similarity">
    <text evidence="2">Belongs to the G-protein coupled receptor 2 family. Adhesion G-protein coupled receptor (ADGR) subfamily.</text>
</comment>
<dbReference type="PROSITE" id="PS00022">
    <property type="entry name" value="EGF_1"/>
    <property type="match status" value="2"/>
</dbReference>
<dbReference type="InterPro" id="IPR035914">
    <property type="entry name" value="Sperma_CUB_dom_sf"/>
</dbReference>
<dbReference type="SMART" id="SM00409">
    <property type="entry name" value="IG"/>
    <property type="match status" value="2"/>
</dbReference>
<feature type="domain" description="G-protein coupled receptors family 2 profile 1" evidence="13">
    <location>
        <begin position="585"/>
        <end position="684"/>
    </location>
</feature>
<evidence type="ECO:0000256" key="3">
    <source>
        <dbReference type="ARBA" id="ARBA00022692"/>
    </source>
</evidence>
<dbReference type="PANTHER" id="PTHR45813">
    <property type="entry name" value="IG-LIKE DOMAIN-CONTAINING PROTEIN"/>
    <property type="match status" value="1"/>
</dbReference>
<keyword evidence="5 10" id="KW-0472">Membrane</keyword>
<dbReference type="Gene3D" id="2.60.40.10">
    <property type="entry name" value="Immunoglobulins"/>
    <property type="match status" value="2"/>
</dbReference>
<keyword evidence="8" id="KW-0245">EGF-like domain</keyword>
<sequence length="1461" mass="166198">MKTCTTLGAVDLVLKVTVVILSFGVISVVAAGRFTNCGGFLNESKGVIHSPNFPNQFPTPILCEWVIKSPLDKKVMIYFTQYYLRGHFHVFEYDYYKDPGTPYAGEKKLATVNYEDNIWGVAGHKQYVVLRFAVQEMGNIHMRVLDHFMDVYGFNITYEFVAKHSNITKNTCYVQSCSFLGDCIATADYSVYECECFKDYFGDMCQFGPHCDPLNNINMCENGGKCRYFYGTYVNYCECPEGFYGTKCEETGDIMSEKCKILDCEQTCINDQCSCWEGFRLNYDNQTCKHIDRYRVTVSIHPVDEFIVRWMTSSTEGLVEGLEERMYVDLFTKLWNQGLDTMDKFGILGFSNATSGMEFQFFFYFEKYETPKLGPILDGTMTTGNIGPVALTDRFVRFHLEPELQVARVTSWIMGKDVYPIIQGNDLTLSCEARGSENLKFRWFKDNAQFEPLLSTRDAFQSRIPSTTEEMIRSVMIIDRVSPFDKGTFTCEGSDYGEVQNKSISIDVITFPLVDLDPLSTSVLPGANVTIRCMSPDDTQNKFKYEWFEKGYKIQNGKQGNRVEDLKPTGIRLFVRNMQQGSVFTCRVTNKAGSVNVTSHVYVWPANETSLFCEKSYVAEVEWRRTGGGHFDKQRCPAEPTETGDFSKYGTRDNGYTTRTCSCDKGTMHCAWNRPNFANCQSLVLVQIYDQFEMLRLGYQLASVKSIYEELKQFVAKRKNSLYAGDVEMASSLLYELLRLVKNVPVLAGRGEKISVVSIVNLLDLMLSETSEASVEELQVLQVGGTFIRTVDLLASGITSCLDFDIRMPIYSNLIEIKVKKNNVGIDGSHSTLEPNMPSSREGMYGIAGARDTRETMSAAGIDNPMDVMYVQYTTLESILRQKTTHTSLDTNLALSDIHAVFPFPTDHFAKRKLNTEFTVFHKNQSDIKIFNKTMCLRWQFDDSQQDKGKWTADGCSVVKTTLITTVCNCRIPGHFLVVAMEKNITISPVFDQQTSNILILVGSILMLCGVAATLSIYLLKWRQLIGGEYVINLNFLLSLLALTIVFLACLYKSDIYIICYMCQILIYFFLLSSFSFLFAESMFFFFNTYSEKRSYIGTYKYLLIGWGIPSVLTLFFVIASEVFKKSQDCLMLCWLTRADWQFYGFIVPVIFLVIGYMIFMVTSLKMCITSTEEWRFNKRRKLGLRYGKSLSLLILLLAVSILSMDLSDSDQFEIIVLLFIFKTLIALCVFVHRGILDRQLLIVFWKMNTKRYRKRDRGISIDEKPANSAFRSFIKPEKIQIEKSSKEQDSVNKYYDEVDRLKFTKERKRQLSSLLGSSSVATNLSVVSAAYLRRDRHGDPNGADSGIFVGSENDKYLANLSADSSPPLSVSNNKTSFLAHANVHSSSSRQNEDENMFDMPTYADALDEGFPTELHPLQPMNTRTVKGRSTRPDIKSSVGQKEEVSHLLSSERSDVEEDDE</sequence>
<feature type="transmembrane region" description="Helical" evidence="10">
    <location>
        <begin position="1032"/>
        <end position="1054"/>
    </location>
</feature>
<dbReference type="PROSITE" id="PS50835">
    <property type="entry name" value="IG_LIKE"/>
    <property type="match status" value="2"/>
</dbReference>
<feature type="compositionally biased region" description="Basic and acidic residues" evidence="9">
    <location>
        <begin position="1431"/>
        <end position="1454"/>
    </location>
</feature>
<dbReference type="InterPro" id="IPR000859">
    <property type="entry name" value="CUB_dom"/>
</dbReference>
<evidence type="ECO:0000313" key="17">
    <source>
        <dbReference type="Proteomes" id="UP000242188"/>
    </source>
</evidence>
<dbReference type="CDD" id="cd00053">
    <property type="entry name" value="EGF"/>
    <property type="match status" value="1"/>
</dbReference>
<comment type="subcellular location">
    <subcellularLocation>
        <location evidence="1">Membrane</location>
        <topology evidence="1">Multi-pass membrane protein</topology>
    </subcellularLocation>
</comment>
<reference evidence="16 17" key="1">
    <citation type="journal article" date="2017" name="Nat. Ecol. Evol.">
        <title>Scallop genome provides insights into evolution of bilaterian karyotype and development.</title>
        <authorList>
            <person name="Wang S."/>
            <person name="Zhang J."/>
            <person name="Jiao W."/>
            <person name="Li J."/>
            <person name="Xun X."/>
            <person name="Sun Y."/>
            <person name="Guo X."/>
            <person name="Huan P."/>
            <person name="Dong B."/>
            <person name="Zhang L."/>
            <person name="Hu X."/>
            <person name="Sun X."/>
            <person name="Wang J."/>
            <person name="Zhao C."/>
            <person name="Wang Y."/>
            <person name="Wang D."/>
            <person name="Huang X."/>
            <person name="Wang R."/>
            <person name="Lv J."/>
            <person name="Li Y."/>
            <person name="Zhang Z."/>
            <person name="Liu B."/>
            <person name="Lu W."/>
            <person name="Hui Y."/>
            <person name="Liang J."/>
            <person name="Zhou Z."/>
            <person name="Hou R."/>
            <person name="Li X."/>
            <person name="Liu Y."/>
            <person name="Li H."/>
            <person name="Ning X."/>
            <person name="Lin Y."/>
            <person name="Zhao L."/>
            <person name="Xing Q."/>
            <person name="Dou J."/>
            <person name="Li Y."/>
            <person name="Mao J."/>
            <person name="Guo H."/>
            <person name="Dou H."/>
            <person name="Li T."/>
            <person name="Mu C."/>
            <person name="Jiang W."/>
            <person name="Fu Q."/>
            <person name="Fu X."/>
            <person name="Miao Y."/>
            <person name="Liu J."/>
            <person name="Yu Q."/>
            <person name="Li R."/>
            <person name="Liao H."/>
            <person name="Li X."/>
            <person name="Kong Y."/>
            <person name="Jiang Z."/>
            <person name="Chourrout D."/>
            <person name="Li R."/>
            <person name="Bao Z."/>
        </authorList>
    </citation>
    <scope>NUCLEOTIDE SEQUENCE [LARGE SCALE GENOMIC DNA]</scope>
    <source>
        <strain evidence="16 17">PY_sf001</strain>
    </source>
</reference>
<evidence type="ECO:0000256" key="7">
    <source>
        <dbReference type="ARBA" id="ARBA00023180"/>
    </source>
</evidence>
<dbReference type="Proteomes" id="UP000242188">
    <property type="component" value="Unassembled WGS sequence"/>
</dbReference>